<reference evidence="8 9" key="1">
    <citation type="journal article" date="2014" name="BMC Genomics">
        <title>Comparative genome sequencing reveals chemotype-specific gene clusters in the toxigenic black mold Stachybotrys.</title>
        <authorList>
            <person name="Semeiks J."/>
            <person name="Borek D."/>
            <person name="Otwinowski Z."/>
            <person name="Grishin N.V."/>
        </authorList>
    </citation>
    <scope>NUCLEOTIDE SEQUENCE [LARGE SCALE GENOMIC DNA]</scope>
    <source>
        <strain evidence="9">CBS 109288 / IBT 7711</strain>
    </source>
</reference>
<dbReference type="PANTHER" id="PTHR43791:SF91">
    <property type="entry name" value="MAJOR FACILITATOR SUPERFAMILY (MFS) PROFILE DOMAIN-CONTAINING PROTEIN-RELATED"/>
    <property type="match status" value="1"/>
</dbReference>
<dbReference type="Gene3D" id="1.20.1250.20">
    <property type="entry name" value="MFS general substrate transporter like domains"/>
    <property type="match status" value="2"/>
</dbReference>
<dbReference type="HOGENOM" id="CLU_001265_0_1_1"/>
<name>A0A084B7A1_STACB</name>
<feature type="transmembrane region" description="Helical" evidence="6">
    <location>
        <begin position="140"/>
        <end position="159"/>
    </location>
</feature>
<feature type="transmembrane region" description="Helical" evidence="6">
    <location>
        <begin position="194"/>
        <end position="218"/>
    </location>
</feature>
<feature type="transmembrane region" description="Helical" evidence="6">
    <location>
        <begin position="171"/>
        <end position="188"/>
    </location>
</feature>
<dbReference type="InterPro" id="IPR011701">
    <property type="entry name" value="MFS"/>
</dbReference>
<feature type="non-terminal residue" evidence="8">
    <location>
        <position position="1"/>
    </location>
</feature>
<keyword evidence="3 6" id="KW-0812">Transmembrane</keyword>
<dbReference type="AlphaFoldDB" id="A0A084B7A1"/>
<dbReference type="FunFam" id="1.20.1250.20:FF:000034">
    <property type="entry name" value="MFS general substrate transporter"/>
    <property type="match status" value="1"/>
</dbReference>
<evidence type="ECO:0000313" key="8">
    <source>
        <dbReference type="EMBL" id="KEY73430.1"/>
    </source>
</evidence>
<evidence type="ECO:0000259" key="7">
    <source>
        <dbReference type="PROSITE" id="PS50850"/>
    </source>
</evidence>
<keyword evidence="2" id="KW-0813">Transport</keyword>
<dbReference type="GO" id="GO:0016020">
    <property type="term" value="C:membrane"/>
    <property type="evidence" value="ECO:0007669"/>
    <property type="project" value="UniProtKB-SubCell"/>
</dbReference>
<dbReference type="SUPFAM" id="SSF103473">
    <property type="entry name" value="MFS general substrate transporter"/>
    <property type="match status" value="1"/>
</dbReference>
<keyword evidence="5 6" id="KW-0472">Membrane</keyword>
<keyword evidence="4 6" id="KW-1133">Transmembrane helix</keyword>
<dbReference type="InterPro" id="IPR020846">
    <property type="entry name" value="MFS_dom"/>
</dbReference>
<feature type="transmembrane region" description="Helical" evidence="6">
    <location>
        <begin position="263"/>
        <end position="285"/>
    </location>
</feature>
<feature type="transmembrane region" description="Helical" evidence="6">
    <location>
        <begin position="459"/>
        <end position="479"/>
    </location>
</feature>
<dbReference type="InterPro" id="IPR036259">
    <property type="entry name" value="MFS_trans_sf"/>
</dbReference>
<feature type="transmembrane region" description="Helical" evidence="6">
    <location>
        <begin position="372"/>
        <end position="392"/>
    </location>
</feature>
<proteinExistence type="predicted"/>
<sequence length="550" mass="61524">DAWFQGPSSAWGSDVGLVALTQVSNKALSWQRLRYVERLSSCSFQRSIRITLAFIMATSSADAKRSLVHTLNDAEQQEPDQRDADVFIDEEAERRLLRKLDLWIVPPVMLLYLLSFLDRVNIGNARLYGLEEDLGLEGDQYQLAVSVLFITYILSELPSNLVIKRFTPSRWIAFITTSWGIVATLTGIVQSYEGLLACRVVLGALEGGLFPGLTIYLTMFYTKREYALRIGYLFVSAAIAGSMGGLLAYGIGFMDGVAGLRGWRWIIILEGIPTCVLGIAVWWWLADNPDSAHYLTAQEKELIDLRMRRQIGHTKSSDLMHKKDVYEGLKDWKIWLFCIGQFGGDIILYGYSTFLPTIIRGLGTWNIAQVQALTIPCYAVGAISYLVVAWLSDRTQRRAVFVVMFGMICTAGYAILMSTASGNVKYFGCFLAAMGLYVVVGIPLAWLPSNNPRYGKRTVASGLQLTIGNSAGIPAPFLYQTGEGPRFITGHAVSMALIAMSSVIYLAFWWYFSTLNKRKKAGKENYKVRGMTEEEIEELGESNPRFMYTY</sequence>
<dbReference type="GO" id="GO:0022857">
    <property type="term" value="F:transmembrane transporter activity"/>
    <property type="evidence" value="ECO:0007669"/>
    <property type="project" value="InterPro"/>
</dbReference>
<dbReference type="PANTHER" id="PTHR43791">
    <property type="entry name" value="PERMEASE-RELATED"/>
    <property type="match status" value="1"/>
</dbReference>
<feature type="transmembrane region" description="Helical" evidence="6">
    <location>
        <begin position="230"/>
        <end position="251"/>
    </location>
</feature>
<gene>
    <name evidence="8" type="ORF">S7711_06849</name>
</gene>
<evidence type="ECO:0000256" key="6">
    <source>
        <dbReference type="SAM" id="Phobius"/>
    </source>
</evidence>
<feature type="domain" description="Major facilitator superfamily (MFS) profile" evidence="7">
    <location>
        <begin position="104"/>
        <end position="519"/>
    </location>
</feature>
<comment type="subcellular location">
    <subcellularLocation>
        <location evidence="1">Membrane</location>
        <topology evidence="1">Multi-pass membrane protein</topology>
    </subcellularLocation>
</comment>
<protein>
    <recommendedName>
        <fullName evidence="7">Major facilitator superfamily (MFS) profile domain-containing protein</fullName>
    </recommendedName>
</protein>
<dbReference type="OrthoDB" id="2962993at2759"/>
<feature type="transmembrane region" description="Helical" evidence="6">
    <location>
        <begin position="399"/>
        <end position="418"/>
    </location>
</feature>
<keyword evidence="9" id="KW-1185">Reference proteome</keyword>
<dbReference type="FunFam" id="1.20.1250.20:FF:000068">
    <property type="entry name" value="MFS general substrate transporter"/>
    <property type="match status" value="1"/>
</dbReference>
<dbReference type="PROSITE" id="PS50850">
    <property type="entry name" value="MFS"/>
    <property type="match status" value="1"/>
</dbReference>
<organism evidence="8 9">
    <name type="scientific">Stachybotrys chartarum (strain CBS 109288 / IBT 7711)</name>
    <name type="common">Toxic black mold</name>
    <name type="synonym">Stilbospora chartarum</name>
    <dbReference type="NCBI Taxonomy" id="1280523"/>
    <lineage>
        <taxon>Eukaryota</taxon>
        <taxon>Fungi</taxon>
        <taxon>Dikarya</taxon>
        <taxon>Ascomycota</taxon>
        <taxon>Pezizomycotina</taxon>
        <taxon>Sordariomycetes</taxon>
        <taxon>Hypocreomycetidae</taxon>
        <taxon>Hypocreales</taxon>
        <taxon>Stachybotryaceae</taxon>
        <taxon>Stachybotrys</taxon>
    </lineage>
</organism>
<accession>A0A084B7A1</accession>
<evidence type="ECO:0000256" key="3">
    <source>
        <dbReference type="ARBA" id="ARBA00022692"/>
    </source>
</evidence>
<dbReference type="Pfam" id="PF07690">
    <property type="entry name" value="MFS_1"/>
    <property type="match status" value="1"/>
</dbReference>
<feature type="transmembrane region" description="Helical" evidence="6">
    <location>
        <begin position="102"/>
        <end position="120"/>
    </location>
</feature>
<feature type="transmembrane region" description="Helical" evidence="6">
    <location>
        <begin position="491"/>
        <end position="512"/>
    </location>
</feature>
<feature type="transmembrane region" description="Helical" evidence="6">
    <location>
        <begin position="424"/>
        <end position="447"/>
    </location>
</feature>
<evidence type="ECO:0000256" key="5">
    <source>
        <dbReference type="ARBA" id="ARBA00023136"/>
    </source>
</evidence>
<evidence type="ECO:0000256" key="1">
    <source>
        <dbReference type="ARBA" id="ARBA00004141"/>
    </source>
</evidence>
<dbReference type="Proteomes" id="UP000028045">
    <property type="component" value="Unassembled WGS sequence"/>
</dbReference>
<evidence type="ECO:0000256" key="2">
    <source>
        <dbReference type="ARBA" id="ARBA00022448"/>
    </source>
</evidence>
<feature type="transmembrane region" description="Helical" evidence="6">
    <location>
        <begin position="332"/>
        <end position="352"/>
    </location>
</feature>
<evidence type="ECO:0000256" key="4">
    <source>
        <dbReference type="ARBA" id="ARBA00022989"/>
    </source>
</evidence>
<evidence type="ECO:0000313" key="9">
    <source>
        <dbReference type="Proteomes" id="UP000028045"/>
    </source>
</evidence>
<dbReference type="EMBL" id="KL647843">
    <property type="protein sequence ID" value="KEY73430.1"/>
    <property type="molecule type" value="Genomic_DNA"/>
</dbReference>